<sequence>MPSLEKSIRRRRELLTALLDLGRSPFLKLGKRLTGEEMDPHLWHKVAAISVWRPFDYWNCGILGDFGGLLTTGIVTFSGSLSAVIFSFLFSMVYKWFLAIELAL</sequence>
<dbReference type="EMBL" id="CM046391">
    <property type="protein sequence ID" value="KAI8558077.1"/>
    <property type="molecule type" value="Genomic_DNA"/>
</dbReference>
<proteinExistence type="predicted"/>
<name>A0ACC0NZA3_RHOML</name>
<accession>A0ACC0NZA3</accession>
<keyword evidence="2" id="KW-1185">Reference proteome</keyword>
<comment type="caution">
    <text evidence="1">The sequence shown here is derived from an EMBL/GenBank/DDBJ whole genome shotgun (WGS) entry which is preliminary data.</text>
</comment>
<organism evidence="1 2">
    <name type="scientific">Rhododendron molle</name>
    <name type="common">Chinese azalea</name>
    <name type="synonym">Azalea mollis</name>
    <dbReference type="NCBI Taxonomy" id="49168"/>
    <lineage>
        <taxon>Eukaryota</taxon>
        <taxon>Viridiplantae</taxon>
        <taxon>Streptophyta</taxon>
        <taxon>Embryophyta</taxon>
        <taxon>Tracheophyta</taxon>
        <taxon>Spermatophyta</taxon>
        <taxon>Magnoliopsida</taxon>
        <taxon>eudicotyledons</taxon>
        <taxon>Gunneridae</taxon>
        <taxon>Pentapetalae</taxon>
        <taxon>asterids</taxon>
        <taxon>Ericales</taxon>
        <taxon>Ericaceae</taxon>
        <taxon>Ericoideae</taxon>
        <taxon>Rhodoreae</taxon>
        <taxon>Rhododendron</taxon>
    </lineage>
</organism>
<evidence type="ECO:0000313" key="2">
    <source>
        <dbReference type="Proteomes" id="UP001062846"/>
    </source>
</evidence>
<dbReference type="Proteomes" id="UP001062846">
    <property type="component" value="Chromosome 4"/>
</dbReference>
<protein>
    <submittedName>
        <fullName evidence="1">Uncharacterized protein</fullName>
    </submittedName>
</protein>
<gene>
    <name evidence="1" type="ORF">RHMOL_Rhmol04G0060500</name>
</gene>
<reference evidence="1" key="1">
    <citation type="submission" date="2022-02" db="EMBL/GenBank/DDBJ databases">
        <title>Plant Genome Project.</title>
        <authorList>
            <person name="Zhang R.-G."/>
        </authorList>
    </citation>
    <scope>NUCLEOTIDE SEQUENCE</scope>
    <source>
        <strain evidence="1">AT1</strain>
    </source>
</reference>
<evidence type="ECO:0000313" key="1">
    <source>
        <dbReference type="EMBL" id="KAI8558077.1"/>
    </source>
</evidence>